<evidence type="ECO:0000256" key="9">
    <source>
        <dbReference type="ARBA" id="ARBA00050776"/>
    </source>
</evidence>
<reference evidence="13" key="1">
    <citation type="journal article" date="2019" name="Int. J. Syst. Evol. Microbiol.">
        <title>The Global Catalogue of Microorganisms (GCM) 10K type strain sequencing project: providing services to taxonomists for standard genome sequencing and annotation.</title>
        <authorList>
            <consortium name="The Broad Institute Genomics Platform"/>
            <consortium name="The Broad Institute Genome Sequencing Center for Infectious Disease"/>
            <person name="Wu L."/>
            <person name="Ma J."/>
        </authorList>
    </citation>
    <scope>NUCLEOTIDE SEQUENCE [LARGE SCALE GENOMIC DNA]</scope>
    <source>
        <strain evidence="13">JCM 17924</strain>
    </source>
</reference>
<dbReference type="Gene3D" id="3.40.640.10">
    <property type="entry name" value="Type I PLP-dependent aspartate aminotransferase-like (Major domain)"/>
    <property type="match status" value="1"/>
</dbReference>
<dbReference type="InterPro" id="IPR016454">
    <property type="entry name" value="Cysteine_dSase"/>
</dbReference>
<dbReference type="PIRSF" id="PIRSF005572">
    <property type="entry name" value="NifS"/>
    <property type="match status" value="1"/>
</dbReference>
<keyword evidence="5" id="KW-0479">Metal-binding</keyword>
<evidence type="ECO:0000256" key="10">
    <source>
        <dbReference type="RuleBase" id="RU004504"/>
    </source>
</evidence>
<evidence type="ECO:0000256" key="5">
    <source>
        <dbReference type="ARBA" id="ARBA00022723"/>
    </source>
</evidence>
<protein>
    <recommendedName>
        <fullName evidence="3">cysteine desulfurase</fullName>
        <ecNumber evidence="3">2.8.1.7</ecNumber>
    </recommendedName>
</protein>
<dbReference type="EC" id="2.8.1.7" evidence="3"/>
<keyword evidence="4" id="KW-0808">Transferase</keyword>
<dbReference type="RefSeq" id="WP_345226744.1">
    <property type="nucleotide sequence ID" value="NZ_BAABHA010000013.1"/>
</dbReference>
<dbReference type="InterPro" id="IPR015422">
    <property type="entry name" value="PyrdxlP-dep_Trfase_small"/>
</dbReference>
<dbReference type="InterPro" id="IPR020578">
    <property type="entry name" value="Aminotrans_V_PyrdxlP_BS"/>
</dbReference>
<sequence>MIYLDNHATTACDPRVVAAMIPFFSEGYGNASSPHGFGQAAAAAVDAAQAQVATLLGGEPEEIVFTSGATESNNLALLGAARRHEQRGGTRRRLVTTAIEHKSVLAPLEHLAELGWDLVYLPIDETGRVRLDQARELITEETLLVSVQAANSEIGTIQPIAELAELAHTRGALMHCDASQAIGKIALGVTQLGVDLLSLSGHKMYGPKGIGALWIRGGGLQLPLIPLMYGGGHAGGLRSGTLPVPLIVGLGVASELAAEQLASENQRTAALRDEFEKHLCEELASIVVNGAREQRLPNNTSLTFTGLDAEALLANLPEVVASTGAACESGSVEPSRVLLAIGLSREHAFSTVRFGLGRFTTAEEMRTAAGLLIAAYWQLALLLA</sequence>
<evidence type="ECO:0000256" key="3">
    <source>
        <dbReference type="ARBA" id="ARBA00012239"/>
    </source>
</evidence>
<keyword evidence="13" id="KW-1185">Reference proteome</keyword>
<dbReference type="EMBL" id="BAABHA010000013">
    <property type="protein sequence ID" value="GAA4389451.1"/>
    <property type="molecule type" value="Genomic_DNA"/>
</dbReference>
<proteinExistence type="inferred from homology"/>
<evidence type="ECO:0000259" key="11">
    <source>
        <dbReference type="Pfam" id="PF00266"/>
    </source>
</evidence>
<evidence type="ECO:0000313" key="13">
    <source>
        <dbReference type="Proteomes" id="UP001500454"/>
    </source>
</evidence>
<evidence type="ECO:0000256" key="2">
    <source>
        <dbReference type="ARBA" id="ARBA00006490"/>
    </source>
</evidence>
<evidence type="ECO:0000313" key="12">
    <source>
        <dbReference type="EMBL" id="GAA4389451.1"/>
    </source>
</evidence>
<accession>A0ABP8JEH2</accession>
<comment type="caution">
    <text evidence="12">The sequence shown here is derived from an EMBL/GenBank/DDBJ whole genome shotgun (WGS) entry which is preliminary data.</text>
</comment>
<evidence type="ECO:0000256" key="8">
    <source>
        <dbReference type="ARBA" id="ARBA00023014"/>
    </source>
</evidence>
<evidence type="ECO:0000256" key="7">
    <source>
        <dbReference type="ARBA" id="ARBA00023004"/>
    </source>
</evidence>
<feature type="domain" description="Aminotransferase class V" evidence="11">
    <location>
        <begin position="2"/>
        <end position="365"/>
    </location>
</feature>
<comment type="similarity">
    <text evidence="2">Belongs to the class-V pyridoxal-phosphate-dependent aminotransferase family. NifS/IscS subfamily.</text>
</comment>
<dbReference type="PANTHER" id="PTHR11601">
    <property type="entry name" value="CYSTEINE DESULFURYLASE FAMILY MEMBER"/>
    <property type="match status" value="1"/>
</dbReference>
<organism evidence="12 13">
    <name type="scientific">Hymenobacter koreensis</name>
    <dbReference type="NCBI Taxonomy" id="1084523"/>
    <lineage>
        <taxon>Bacteria</taxon>
        <taxon>Pseudomonadati</taxon>
        <taxon>Bacteroidota</taxon>
        <taxon>Cytophagia</taxon>
        <taxon>Cytophagales</taxon>
        <taxon>Hymenobacteraceae</taxon>
        <taxon>Hymenobacter</taxon>
    </lineage>
</organism>
<gene>
    <name evidence="12" type="ORF">GCM10023186_36800</name>
</gene>
<dbReference type="InterPro" id="IPR015421">
    <property type="entry name" value="PyrdxlP-dep_Trfase_major"/>
</dbReference>
<dbReference type="InterPro" id="IPR015424">
    <property type="entry name" value="PyrdxlP-dep_Trfase"/>
</dbReference>
<dbReference type="SUPFAM" id="SSF53383">
    <property type="entry name" value="PLP-dependent transferases"/>
    <property type="match status" value="1"/>
</dbReference>
<keyword evidence="8" id="KW-0411">Iron-sulfur</keyword>
<dbReference type="InterPro" id="IPR000192">
    <property type="entry name" value="Aminotrans_V_dom"/>
</dbReference>
<comment type="catalytic activity">
    <reaction evidence="9">
        <text>(sulfur carrier)-H + L-cysteine = (sulfur carrier)-SH + L-alanine</text>
        <dbReference type="Rhea" id="RHEA:43892"/>
        <dbReference type="Rhea" id="RHEA-COMP:14737"/>
        <dbReference type="Rhea" id="RHEA-COMP:14739"/>
        <dbReference type="ChEBI" id="CHEBI:29917"/>
        <dbReference type="ChEBI" id="CHEBI:35235"/>
        <dbReference type="ChEBI" id="CHEBI:57972"/>
        <dbReference type="ChEBI" id="CHEBI:64428"/>
        <dbReference type="EC" id="2.8.1.7"/>
    </reaction>
</comment>
<evidence type="ECO:0000256" key="4">
    <source>
        <dbReference type="ARBA" id="ARBA00022679"/>
    </source>
</evidence>
<dbReference type="Pfam" id="PF00266">
    <property type="entry name" value="Aminotran_5"/>
    <property type="match status" value="1"/>
</dbReference>
<dbReference type="PANTHER" id="PTHR11601:SF34">
    <property type="entry name" value="CYSTEINE DESULFURASE"/>
    <property type="match status" value="1"/>
</dbReference>
<dbReference type="Gene3D" id="3.90.1150.10">
    <property type="entry name" value="Aspartate Aminotransferase, domain 1"/>
    <property type="match status" value="1"/>
</dbReference>
<dbReference type="Gene3D" id="1.10.260.50">
    <property type="match status" value="1"/>
</dbReference>
<name>A0ABP8JEH2_9BACT</name>
<keyword evidence="6" id="KW-0663">Pyridoxal phosphate</keyword>
<dbReference type="Proteomes" id="UP001500454">
    <property type="component" value="Unassembled WGS sequence"/>
</dbReference>
<evidence type="ECO:0000256" key="6">
    <source>
        <dbReference type="ARBA" id="ARBA00022898"/>
    </source>
</evidence>
<dbReference type="PROSITE" id="PS00595">
    <property type="entry name" value="AA_TRANSFER_CLASS_5"/>
    <property type="match status" value="1"/>
</dbReference>
<comment type="cofactor">
    <cofactor evidence="1 10">
        <name>pyridoxal 5'-phosphate</name>
        <dbReference type="ChEBI" id="CHEBI:597326"/>
    </cofactor>
</comment>
<evidence type="ECO:0000256" key="1">
    <source>
        <dbReference type="ARBA" id="ARBA00001933"/>
    </source>
</evidence>
<keyword evidence="7" id="KW-0408">Iron</keyword>